<feature type="transmembrane region" description="Helical" evidence="5">
    <location>
        <begin position="171"/>
        <end position="188"/>
    </location>
</feature>
<dbReference type="GO" id="GO:0034755">
    <property type="term" value="P:iron ion transmembrane transport"/>
    <property type="evidence" value="ECO:0007669"/>
    <property type="project" value="TreeGrafter"/>
</dbReference>
<evidence type="ECO:0000256" key="3">
    <source>
        <dbReference type="ARBA" id="ARBA00022989"/>
    </source>
</evidence>
<evidence type="ECO:0000313" key="7">
    <source>
        <dbReference type="Proteomes" id="UP000317429"/>
    </source>
</evidence>
<dbReference type="GO" id="GO:0015086">
    <property type="term" value="F:cadmium ion transmembrane transporter activity"/>
    <property type="evidence" value="ECO:0007669"/>
    <property type="project" value="TreeGrafter"/>
</dbReference>
<dbReference type="RefSeq" id="WP_145285274.1">
    <property type="nucleotide sequence ID" value="NZ_CP036291.1"/>
</dbReference>
<dbReference type="GO" id="GO:0005384">
    <property type="term" value="F:manganese ion transmembrane transporter activity"/>
    <property type="evidence" value="ECO:0007669"/>
    <property type="project" value="TreeGrafter"/>
</dbReference>
<sequence length="489" mass="52080">MSDSVREAPTTVPGILKQLGPGLIVAGSIVGSGELIATTLTGAEAGFWLMWLILLGCAIKVFAQLELGRYSLATGRTTLDGLQSLPGFKPAGLHWIIWLWVLMFMASVAQSGGIVGAVGQSLSIAAPLTSQGEAYNAWADANVNRRIGGPEAAAQGADAPPTEPVATGPDVLCWALVVSVATSVLLLAGRYQLIERLVLVLVGGFTLLSVANLVMLQLNPSWAVTLADLGRGLSFRLPPPQPGLSPVATALATFGLIGVGSGELVYYPYWCLQKGYARHVGPADSSEAWTRRAQGWMRVMKWDAWCSMAVYTLSTMTFYLLGAAVLHRARLIPDKSDLIRTLAAMYEPAFGGLAVGLFLVGAVAVLYSTFLVASASNALVFADALAIFTRNSPRPIRQASTWRWLGVALPLVSFTAFLIVRDPKLLILISGVAQTIMLPALAGAALYFRYRYAPSALRPHWAWDVGLWLSAIALVLVGGWCAAELVSSW</sequence>
<dbReference type="Proteomes" id="UP000317429">
    <property type="component" value="Chromosome"/>
</dbReference>
<dbReference type="PANTHER" id="PTHR11706">
    <property type="entry name" value="SOLUTE CARRIER PROTEIN FAMILY 11 MEMBER"/>
    <property type="match status" value="1"/>
</dbReference>
<feature type="transmembrane region" description="Helical" evidence="5">
    <location>
        <begin position="460"/>
        <end position="480"/>
    </location>
</feature>
<reference evidence="6 7" key="1">
    <citation type="submission" date="2019-02" db="EMBL/GenBank/DDBJ databases">
        <title>Deep-cultivation of Planctomycetes and their phenomic and genomic characterization uncovers novel biology.</title>
        <authorList>
            <person name="Wiegand S."/>
            <person name="Jogler M."/>
            <person name="Boedeker C."/>
            <person name="Pinto D."/>
            <person name="Vollmers J."/>
            <person name="Rivas-Marin E."/>
            <person name="Kohn T."/>
            <person name="Peeters S.H."/>
            <person name="Heuer A."/>
            <person name="Rast P."/>
            <person name="Oberbeckmann S."/>
            <person name="Bunk B."/>
            <person name="Jeske O."/>
            <person name="Meyerdierks A."/>
            <person name="Storesund J.E."/>
            <person name="Kallscheuer N."/>
            <person name="Luecker S."/>
            <person name="Lage O.M."/>
            <person name="Pohl T."/>
            <person name="Merkel B.J."/>
            <person name="Hornburger P."/>
            <person name="Mueller R.-W."/>
            <person name="Bruemmer F."/>
            <person name="Labrenz M."/>
            <person name="Spormann A.M."/>
            <person name="Op den Camp H."/>
            <person name="Overmann J."/>
            <person name="Amann R."/>
            <person name="Jetten M.S.M."/>
            <person name="Mascher T."/>
            <person name="Medema M.H."/>
            <person name="Devos D.P."/>
            <person name="Kaster A.-K."/>
            <person name="Ovreas L."/>
            <person name="Rohde M."/>
            <person name="Galperin M.Y."/>
            <person name="Jogler C."/>
        </authorList>
    </citation>
    <scope>NUCLEOTIDE SEQUENCE [LARGE SCALE GENOMIC DNA]</scope>
    <source>
        <strain evidence="6 7">Pla175</strain>
    </source>
</reference>
<dbReference type="EMBL" id="CP036291">
    <property type="protein sequence ID" value="QDU89208.1"/>
    <property type="molecule type" value="Genomic_DNA"/>
</dbReference>
<feature type="transmembrane region" description="Helical" evidence="5">
    <location>
        <begin position="45"/>
        <end position="63"/>
    </location>
</feature>
<protein>
    <submittedName>
        <fullName evidence="6">Natural resistance-associated macrophage protein</fullName>
    </submittedName>
</protein>
<evidence type="ECO:0000313" key="6">
    <source>
        <dbReference type="EMBL" id="QDU89208.1"/>
    </source>
</evidence>
<evidence type="ECO:0000256" key="2">
    <source>
        <dbReference type="ARBA" id="ARBA00022692"/>
    </source>
</evidence>
<proteinExistence type="predicted"/>
<evidence type="ECO:0000256" key="4">
    <source>
        <dbReference type="ARBA" id="ARBA00023136"/>
    </source>
</evidence>
<dbReference type="PANTHER" id="PTHR11706:SF3">
    <property type="entry name" value="METAL ION TRANSPORT PROTEIN"/>
    <property type="match status" value="1"/>
</dbReference>
<feature type="transmembrane region" description="Helical" evidence="5">
    <location>
        <begin position="197"/>
        <end position="218"/>
    </location>
</feature>
<evidence type="ECO:0000256" key="5">
    <source>
        <dbReference type="SAM" id="Phobius"/>
    </source>
</evidence>
<feature type="transmembrane region" description="Helical" evidence="5">
    <location>
        <begin position="401"/>
        <end position="420"/>
    </location>
</feature>
<organism evidence="6 7">
    <name type="scientific">Pirellulimonas nuda</name>
    <dbReference type="NCBI Taxonomy" id="2528009"/>
    <lineage>
        <taxon>Bacteria</taxon>
        <taxon>Pseudomonadati</taxon>
        <taxon>Planctomycetota</taxon>
        <taxon>Planctomycetia</taxon>
        <taxon>Pirellulales</taxon>
        <taxon>Lacipirellulaceae</taxon>
        <taxon>Pirellulimonas</taxon>
    </lineage>
</organism>
<gene>
    <name evidence="6" type="ORF">Pla175_25950</name>
</gene>
<dbReference type="NCBIfam" id="NF037982">
    <property type="entry name" value="Nramp_1"/>
    <property type="match status" value="2"/>
</dbReference>
<evidence type="ECO:0000256" key="1">
    <source>
        <dbReference type="ARBA" id="ARBA00004141"/>
    </source>
</evidence>
<accession>A0A518DCK5</accession>
<comment type="subcellular location">
    <subcellularLocation>
        <location evidence="1">Membrane</location>
        <topology evidence="1">Multi-pass membrane protein</topology>
    </subcellularLocation>
</comment>
<keyword evidence="4 5" id="KW-0472">Membrane</keyword>
<keyword evidence="3 5" id="KW-1133">Transmembrane helix</keyword>
<dbReference type="KEGG" id="pnd:Pla175_25950"/>
<feature type="transmembrane region" description="Helical" evidence="5">
    <location>
        <begin position="308"/>
        <end position="326"/>
    </location>
</feature>
<dbReference type="InterPro" id="IPR001046">
    <property type="entry name" value="NRAMP_fam"/>
</dbReference>
<keyword evidence="7" id="KW-1185">Reference proteome</keyword>
<dbReference type="AlphaFoldDB" id="A0A518DCK5"/>
<keyword evidence="2 5" id="KW-0812">Transmembrane</keyword>
<name>A0A518DCK5_9BACT</name>
<dbReference type="OrthoDB" id="9787548at2"/>
<feature type="transmembrane region" description="Helical" evidence="5">
    <location>
        <begin position="426"/>
        <end position="448"/>
    </location>
</feature>
<feature type="transmembrane region" description="Helical" evidence="5">
    <location>
        <begin position="95"/>
        <end position="118"/>
    </location>
</feature>
<dbReference type="GO" id="GO:0005886">
    <property type="term" value="C:plasma membrane"/>
    <property type="evidence" value="ECO:0007669"/>
    <property type="project" value="TreeGrafter"/>
</dbReference>